<dbReference type="CDD" id="cd00866">
    <property type="entry name" value="PEBP_euk"/>
    <property type="match status" value="1"/>
</dbReference>
<sequence>MIFCPEVKDTTGLTIVLTDPDAPSRENPIWGEMCHWIAITGGYSLDAGFNIGDGGEEIVSYKPPAPPPRTGYHRYVFLLLEGDNSNLTAPSQRQHWGTGMEGHGVRDWATNERLEVVGANFFYERHRKQ</sequence>
<evidence type="ECO:0000313" key="1">
    <source>
        <dbReference type="EMBL" id="KIM98862.1"/>
    </source>
</evidence>
<dbReference type="OrthoDB" id="2506647at2759"/>
<reference evidence="1 2" key="1">
    <citation type="submission" date="2014-04" db="EMBL/GenBank/DDBJ databases">
        <authorList>
            <consortium name="DOE Joint Genome Institute"/>
            <person name="Kuo A."/>
            <person name="Martino E."/>
            <person name="Perotto S."/>
            <person name="Kohler A."/>
            <person name="Nagy L.G."/>
            <person name="Floudas D."/>
            <person name="Copeland A."/>
            <person name="Barry K.W."/>
            <person name="Cichocki N."/>
            <person name="Veneault-Fourrey C."/>
            <person name="LaButti K."/>
            <person name="Lindquist E.A."/>
            <person name="Lipzen A."/>
            <person name="Lundell T."/>
            <person name="Morin E."/>
            <person name="Murat C."/>
            <person name="Sun H."/>
            <person name="Tunlid A."/>
            <person name="Henrissat B."/>
            <person name="Grigoriev I.V."/>
            <person name="Hibbett D.S."/>
            <person name="Martin F."/>
            <person name="Nordberg H.P."/>
            <person name="Cantor M.N."/>
            <person name="Hua S.X."/>
        </authorList>
    </citation>
    <scope>NUCLEOTIDE SEQUENCE [LARGE SCALE GENOMIC DNA]</scope>
    <source>
        <strain evidence="1 2">Zn</strain>
    </source>
</reference>
<organism evidence="1 2">
    <name type="scientific">Oidiodendron maius (strain Zn)</name>
    <dbReference type="NCBI Taxonomy" id="913774"/>
    <lineage>
        <taxon>Eukaryota</taxon>
        <taxon>Fungi</taxon>
        <taxon>Dikarya</taxon>
        <taxon>Ascomycota</taxon>
        <taxon>Pezizomycotina</taxon>
        <taxon>Leotiomycetes</taxon>
        <taxon>Leotiomycetes incertae sedis</taxon>
        <taxon>Myxotrichaceae</taxon>
        <taxon>Oidiodendron</taxon>
    </lineage>
</organism>
<gene>
    <name evidence="1" type="ORF">OIDMADRAFT_19887</name>
</gene>
<dbReference type="STRING" id="913774.A0A0C3DAA4"/>
<keyword evidence="2" id="KW-1185">Reference proteome</keyword>
<proteinExistence type="predicted"/>
<dbReference type="Pfam" id="PF01161">
    <property type="entry name" value="PBP"/>
    <property type="match status" value="1"/>
</dbReference>
<dbReference type="AlphaFoldDB" id="A0A0C3DAA4"/>
<dbReference type="PANTHER" id="PTHR11362">
    <property type="entry name" value="PHOSPHATIDYLETHANOLAMINE-BINDING PROTEIN"/>
    <property type="match status" value="1"/>
</dbReference>
<dbReference type="PANTHER" id="PTHR11362:SF148">
    <property type="entry name" value="CARBOXYPEPTIDASE Y INHIBITOR"/>
    <property type="match status" value="1"/>
</dbReference>
<dbReference type="GO" id="GO:0030162">
    <property type="term" value="P:regulation of proteolysis"/>
    <property type="evidence" value="ECO:0007669"/>
    <property type="project" value="TreeGrafter"/>
</dbReference>
<dbReference type="GO" id="GO:0046578">
    <property type="term" value="P:regulation of Ras protein signal transduction"/>
    <property type="evidence" value="ECO:0007669"/>
    <property type="project" value="TreeGrafter"/>
</dbReference>
<reference evidence="2" key="2">
    <citation type="submission" date="2015-01" db="EMBL/GenBank/DDBJ databases">
        <title>Evolutionary Origins and Diversification of the Mycorrhizal Mutualists.</title>
        <authorList>
            <consortium name="DOE Joint Genome Institute"/>
            <consortium name="Mycorrhizal Genomics Consortium"/>
            <person name="Kohler A."/>
            <person name="Kuo A."/>
            <person name="Nagy L.G."/>
            <person name="Floudas D."/>
            <person name="Copeland A."/>
            <person name="Barry K.W."/>
            <person name="Cichocki N."/>
            <person name="Veneault-Fourrey C."/>
            <person name="LaButti K."/>
            <person name="Lindquist E.A."/>
            <person name="Lipzen A."/>
            <person name="Lundell T."/>
            <person name="Morin E."/>
            <person name="Murat C."/>
            <person name="Riley R."/>
            <person name="Ohm R."/>
            <person name="Sun H."/>
            <person name="Tunlid A."/>
            <person name="Henrissat B."/>
            <person name="Grigoriev I.V."/>
            <person name="Hibbett D.S."/>
            <person name="Martin F."/>
        </authorList>
    </citation>
    <scope>NUCLEOTIDE SEQUENCE [LARGE SCALE GENOMIC DNA]</scope>
    <source>
        <strain evidence="2">Zn</strain>
    </source>
</reference>
<dbReference type="GO" id="GO:0030414">
    <property type="term" value="F:peptidase inhibitor activity"/>
    <property type="evidence" value="ECO:0007669"/>
    <property type="project" value="TreeGrafter"/>
</dbReference>
<evidence type="ECO:0008006" key="3">
    <source>
        <dbReference type="Google" id="ProtNLM"/>
    </source>
</evidence>
<dbReference type="GO" id="GO:0005543">
    <property type="term" value="F:phospholipid binding"/>
    <property type="evidence" value="ECO:0007669"/>
    <property type="project" value="TreeGrafter"/>
</dbReference>
<dbReference type="HOGENOM" id="CLU_1949436_0_0_1"/>
<dbReference type="SUPFAM" id="SSF49777">
    <property type="entry name" value="PEBP-like"/>
    <property type="match status" value="1"/>
</dbReference>
<dbReference type="InterPro" id="IPR035810">
    <property type="entry name" value="PEBP_euk"/>
</dbReference>
<dbReference type="Gene3D" id="3.90.280.10">
    <property type="entry name" value="PEBP-like"/>
    <property type="match status" value="1"/>
</dbReference>
<protein>
    <recommendedName>
        <fullName evidence="3">PEBP-like protein</fullName>
    </recommendedName>
</protein>
<dbReference type="InParanoid" id="A0A0C3DAA4"/>
<dbReference type="EMBL" id="KN832879">
    <property type="protein sequence ID" value="KIM98862.1"/>
    <property type="molecule type" value="Genomic_DNA"/>
</dbReference>
<name>A0A0C3DAA4_OIDMZ</name>
<dbReference type="InterPro" id="IPR008914">
    <property type="entry name" value="PEBP"/>
</dbReference>
<accession>A0A0C3DAA4</accession>
<dbReference type="InterPro" id="IPR036610">
    <property type="entry name" value="PEBP-like_sf"/>
</dbReference>
<evidence type="ECO:0000313" key="2">
    <source>
        <dbReference type="Proteomes" id="UP000054321"/>
    </source>
</evidence>
<dbReference type="Proteomes" id="UP000054321">
    <property type="component" value="Unassembled WGS sequence"/>
</dbReference>
<dbReference type="FunCoup" id="A0A0C3DAA4">
    <property type="interactions" value="1488"/>
</dbReference>